<evidence type="ECO:0000313" key="2">
    <source>
        <dbReference type="EMBL" id="SIT91787.1"/>
    </source>
</evidence>
<keyword evidence="1" id="KW-0812">Transmembrane</keyword>
<feature type="transmembrane region" description="Helical" evidence="1">
    <location>
        <begin position="208"/>
        <end position="229"/>
    </location>
</feature>
<keyword evidence="1" id="KW-0472">Membrane</keyword>
<evidence type="ECO:0008006" key="4">
    <source>
        <dbReference type="Google" id="ProtNLM"/>
    </source>
</evidence>
<dbReference type="RefSeq" id="WP_076669515.1">
    <property type="nucleotide sequence ID" value="NZ_FTPP01000002.1"/>
</dbReference>
<keyword evidence="1" id="KW-1133">Transmembrane helix</keyword>
<dbReference type="EMBL" id="FTPP01000002">
    <property type="protein sequence ID" value="SIT91787.1"/>
    <property type="molecule type" value="Genomic_DNA"/>
</dbReference>
<evidence type="ECO:0000256" key="1">
    <source>
        <dbReference type="SAM" id="Phobius"/>
    </source>
</evidence>
<evidence type="ECO:0000313" key="3">
    <source>
        <dbReference type="Proteomes" id="UP000187181"/>
    </source>
</evidence>
<feature type="transmembrane region" description="Helical" evidence="1">
    <location>
        <begin position="175"/>
        <end position="196"/>
    </location>
</feature>
<dbReference type="Proteomes" id="UP000187181">
    <property type="component" value="Unassembled WGS sequence"/>
</dbReference>
<organism evidence="2 3">
    <name type="scientific">Pontibacter indicus</name>
    <dbReference type="NCBI Taxonomy" id="1317125"/>
    <lineage>
        <taxon>Bacteria</taxon>
        <taxon>Pseudomonadati</taxon>
        <taxon>Bacteroidota</taxon>
        <taxon>Cytophagia</taxon>
        <taxon>Cytophagales</taxon>
        <taxon>Hymenobacteraceae</taxon>
        <taxon>Pontibacter</taxon>
    </lineage>
</organism>
<protein>
    <recommendedName>
        <fullName evidence="4">Methyltransferase domain-containing protein</fullName>
    </recommendedName>
</protein>
<dbReference type="Gene3D" id="3.40.50.150">
    <property type="entry name" value="Vaccinia Virus protein VP39"/>
    <property type="match status" value="1"/>
</dbReference>
<dbReference type="STRING" id="1317125.SAMN05444128_2668"/>
<reference evidence="3" key="1">
    <citation type="submission" date="2017-01" db="EMBL/GenBank/DDBJ databases">
        <authorList>
            <person name="Varghese N."/>
            <person name="Submissions S."/>
        </authorList>
    </citation>
    <scope>NUCLEOTIDE SEQUENCE [LARGE SCALE GENOMIC DNA]</scope>
    <source>
        <strain evidence="3">LP100</strain>
    </source>
</reference>
<dbReference type="InterPro" id="IPR029063">
    <property type="entry name" value="SAM-dependent_MTases_sf"/>
</dbReference>
<keyword evidence="3" id="KW-1185">Reference proteome</keyword>
<sequence length="271" mass="30658">MRTKLPLLPLNFRLHLFEFEDQPWFPHIFRQGMLDFLRFMISKLGAYGPAIPLLEDLLRRSDQHHFTDICSGAGGGIAGIRRALSQRMGEPVRVTLSDLYPNLGAYEFLQAESGGQIDFIASPVDATKVPPQIQGVRTIFSSFHHFKPDQAVAILQNAADQRAPIGIFEGSGKSWLELIIFLFTFPIIILVVTPFIRPFKLSRLFFTYLIPIIPLGILWDGLVSLFRIYNPRMLNELVARVETPPDYTWRSGIVGGGPGKQVIYLMGYPER</sequence>
<dbReference type="OrthoDB" id="117053at2"/>
<gene>
    <name evidence="2" type="ORF">SAMN05444128_2668</name>
</gene>
<name>A0A1R3XKH6_9BACT</name>
<proteinExistence type="predicted"/>
<dbReference type="AlphaFoldDB" id="A0A1R3XKH6"/>
<accession>A0A1R3XKH6</accession>